<evidence type="ECO:0000256" key="1">
    <source>
        <dbReference type="SAM" id="Phobius"/>
    </source>
</evidence>
<protein>
    <submittedName>
        <fullName evidence="2">Uncharacterized protein</fullName>
    </submittedName>
</protein>
<evidence type="ECO:0000313" key="2">
    <source>
        <dbReference type="EMBL" id="KAA1102380.1"/>
    </source>
</evidence>
<keyword evidence="1" id="KW-1133">Transmembrane helix</keyword>
<evidence type="ECO:0000313" key="3">
    <source>
        <dbReference type="Proteomes" id="UP000325313"/>
    </source>
</evidence>
<reference evidence="2 3" key="1">
    <citation type="submission" date="2019-05" db="EMBL/GenBank/DDBJ databases">
        <title>Emergence of the Ug99 lineage of the wheat stem rust pathogen through somatic hybridization.</title>
        <authorList>
            <person name="Li F."/>
            <person name="Upadhyaya N.M."/>
            <person name="Sperschneider J."/>
            <person name="Matny O."/>
            <person name="Nguyen-Phuc H."/>
            <person name="Mago R."/>
            <person name="Raley C."/>
            <person name="Miller M.E."/>
            <person name="Silverstein K.A.T."/>
            <person name="Henningsen E."/>
            <person name="Hirsch C.D."/>
            <person name="Visser B."/>
            <person name="Pretorius Z.A."/>
            <person name="Steffenson B.J."/>
            <person name="Schwessinger B."/>
            <person name="Dodds P.N."/>
            <person name="Figueroa M."/>
        </authorList>
    </citation>
    <scope>NUCLEOTIDE SEQUENCE [LARGE SCALE GENOMIC DNA]</scope>
    <source>
        <strain evidence="2 3">Ug99</strain>
    </source>
</reference>
<dbReference type="Proteomes" id="UP000325313">
    <property type="component" value="Unassembled WGS sequence"/>
</dbReference>
<sequence>MASICLKNFSIDPLWIIQPHVALGTKPLHAIYSPLVYPLLDRYSRRSSSRLSPFDDPDYLPLDYLLSHFCAILLVNGPGLLNLPVFRRSSHLLRPRPGSVLAALPSCLNTDPSV</sequence>
<feature type="transmembrane region" description="Helical" evidence="1">
    <location>
        <begin position="64"/>
        <end position="86"/>
    </location>
</feature>
<accession>A0A5B0PP29</accession>
<organism evidence="2 3">
    <name type="scientific">Puccinia graminis f. sp. tritici</name>
    <dbReference type="NCBI Taxonomy" id="56615"/>
    <lineage>
        <taxon>Eukaryota</taxon>
        <taxon>Fungi</taxon>
        <taxon>Dikarya</taxon>
        <taxon>Basidiomycota</taxon>
        <taxon>Pucciniomycotina</taxon>
        <taxon>Pucciniomycetes</taxon>
        <taxon>Pucciniales</taxon>
        <taxon>Pucciniaceae</taxon>
        <taxon>Puccinia</taxon>
    </lineage>
</organism>
<dbReference type="AlphaFoldDB" id="A0A5B0PP29"/>
<gene>
    <name evidence="2" type="ORF">PGTUg99_032036</name>
</gene>
<dbReference type="EMBL" id="VDEP01000338">
    <property type="protein sequence ID" value="KAA1102380.1"/>
    <property type="molecule type" value="Genomic_DNA"/>
</dbReference>
<name>A0A5B0PP29_PUCGR</name>
<keyword evidence="1" id="KW-0472">Membrane</keyword>
<proteinExistence type="predicted"/>
<comment type="caution">
    <text evidence="2">The sequence shown here is derived from an EMBL/GenBank/DDBJ whole genome shotgun (WGS) entry which is preliminary data.</text>
</comment>
<keyword evidence="1" id="KW-0812">Transmembrane</keyword>